<dbReference type="InterPro" id="IPR024930">
    <property type="entry name" value="Skp_dom_sf"/>
</dbReference>
<keyword evidence="6" id="KW-1185">Reference proteome</keyword>
<evidence type="ECO:0000256" key="4">
    <source>
        <dbReference type="SAM" id="SignalP"/>
    </source>
</evidence>
<feature type="coiled-coil region" evidence="3">
    <location>
        <begin position="87"/>
        <end position="118"/>
    </location>
</feature>
<keyword evidence="2 4" id="KW-0732">Signal</keyword>
<dbReference type="EMBL" id="JAHESF010000003">
    <property type="protein sequence ID" value="MBT1696171.1"/>
    <property type="molecule type" value="Genomic_DNA"/>
</dbReference>
<accession>A0AAP2GHL8</accession>
<dbReference type="GO" id="GO:0051082">
    <property type="term" value="F:unfolded protein binding"/>
    <property type="evidence" value="ECO:0007669"/>
    <property type="project" value="InterPro"/>
</dbReference>
<dbReference type="PANTHER" id="PTHR35089">
    <property type="entry name" value="CHAPERONE PROTEIN SKP"/>
    <property type="match status" value="1"/>
</dbReference>
<dbReference type="GO" id="GO:0005829">
    <property type="term" value="C:cytosol"/>
    <property type="evidence" value="ECO:0007669"/>
    <property type="project" value="TreeGrafter"/>
</dbReference>
<evidence type="ECO:0000256" key="3">
    <source>
        <dbReference type="SAM" id="Coils"/>
    </source>
</evidence>
<dbReference type="GO" id="GO:0050821">
    <property type="term" value="P:protein stabilization"/>
    <property type="evidence" value="ECO:0007669"/>
    <property type="project" value="TreeGrafter"/>
</dbReference>
<dbReference type="SMART" id="SM00935">
    <property type="entry name" value="OmpH"/>
    <property type="match status" value="1"/>
</dbReference>
<dbReference type="Pfam" id="PF03938">
    <property type="entry name" value="OmpH"/>
    <property type="match status" value="1"/>
</dbReference>
<comment type="caution">
    <text evidence="5">The sequence shown here is derived from an EMBL/GenBank/DDBJ whole genome shotgun (WGS) entry which is preliminary data.</text>
</comment>
<keyword evidence="3" id="KW-0175">Coiled coil</keyword>
<dbReference type="Gene3D" id="3.30.910.20">
    <property type="entry name" value="Skp domain"/>
    <property type="match status" value="1"/>
</dbReference>
<name>A0AAP2GHL8_9BACT</name>
<dbReference type="SUPFAM" id="SSF111384">
    <property type="entry name" value="OmpH-like"/>
    <property type="match status" value="1"/>
</dbReference>
<dbReference type="PANTHER" id="PTHR35089:SF1">
    <property type="entry name" value="CHAPERONE PROTEIN SKP"/>
    <property type="match status" value="1"/>
</dbReference>
<dbReference type="RefSeq" id="WP_254161219.1">
    <property type="nucleotide sequence ID" value="NZ_JAHESF010000003.1"/>
</dbReference>
<organism evidence="5 6">
    <name type="scientific">Chryseosolibacter histidini</name>
    <dbReference type="NCBI Taxonomy" id="2782349"/>
    <lineage>
        <taxon>Bacteria</taxon>
        <taxon>Pseudomonadati</taxon>
        <taxon>Bacteroidota</taxon>
        <taxon>Cytophagia</taxon>
        <taxon>Cytophagales</taxon>
        <taxon>Chryseotaleaceae</taxon>
        <taxon>Chryseosolibacter</taxon>
    </lineage>
</organism>
<feature type="chain" id="PRO_5042897405" evidence="4">
    <location>
        <begin position="22"/>
        <end position="191"/>
    </location>
</feature>
<proteinExistence type="inferred from homology"/>
<dbReference type="InterPro" id="IPR005632">
    <property type="entry name" value="Chaperone_Skp"/>
</dbReference>
<evidence type="ECO:0000256" key="2">
    <source>
        <dbReference type="ARBA" id="ARBA00022729"/>
    </source>
</evidence>
<evidence type="ECO:0000256" key="1">
    <source>
        <dbReference type="ARBA" id="ARBA00009091"/>
    </source>
</evidence>
<evidence type="ECO:0000313" key="6">
    <source>
        <dbReference type="Proteomes" id="UP001319200"/>
    </source>
</evidence>
<reference evidence="5 6" key="1">
    <citation type="submission" date="2021-05" db="EMBL/GenBank/DDBJ databases">
        <title>A Polyphasic approach of four new species of the genus Ohtaekwangia: Ohtaekwangia histidinii sp. nov., Ohtaekwangia cretensis sp. nov., Ohtaekwangia indiensis sp. nov., Ohtaekwangia reichenbachii sp. nov. from diverse environment.</title>
        <authorList>
            <person name="Octaviana S."/>
        </authorList>
    </citation>
    <scope>NUCLEOTIDE SEQUENCE [LARGE SCALE GENOMIC DNA]</scope>
    <source>
        <strain evidence="5 6">PWU4</strain>
    </source>
</reference>
<gene>
    <name evidence="5" type="ORF">KK083_04750</name>
</gene>
<feature type="signal peptide" evidence="4">
    <location>
        <begin position="1"/>
        <end position="21"/>
    </location>
</feature>
<dbReference type="AlphaFoldDB" id="A0AAP2GHL8"/>
<sequence>MKKHILFFVLIIAAVMNHAQAQTAPVKVGTADVNYILSQLPAIKKVEAELKDMEGKLTTQIEAKNEELKKRYLAFINEGGSLADPVKESTQNELQQASENLEQLKRDAQTSLQNKHQQLMQPIYKSVGEAITAVGKENGFTVILSQQVGGLDVVLFADASIDVSDLVLKKMGVTPTPPAAKTAAGKSQPKQ</sequence>
<comment type="similarity">
    <text evidence="1">Belongs to the Skp family.</text>
</comment>
<dbReference type="Proteomes" id="UP001319200">
    <property type="component" value="Unassembled WGS sequence"/>
</dbReference>
<protein>
    <submittedName>
        <fullName evidence="5">OmpH family outer membrane protein</fullName>
    </submittedName>
</protein>
<evidence type="ECO:0000313" key="5">
    <source>
        <dbReference type="EMBL" id="MBT1696171.1"/>
    </source>
</evidence>